<dbReference type="InterPro" id="IPR052345">
    <property type="entry name" value="Rad_response_metalloprotease"/>
</dbReference>
<comment type="caution">
    <text evidence="2">The sequence shown here is derived from an EMBL/GenBank/DDBJ whole genome shotgun (WGS) entry which is preliminary data.</text>
</comment>
<evidence type="ECO:0000259" key="1">
    <source>
        <dbReference type="Pfam" id="PF06114"/>
    </source>
</evidence>
<evidence type="ECO:0000313" key="2">
    <source>
        <dbReference type="EMBL" id="MEK2609704.1"/>
    </source>
</evidence>
<proteinExistence type="predicted"/>
<dbReference type="EMBL" id="JBBNAW010000008">
    <property type="protein sequence ID" value="MEK2609704.1"/>
    <property type="molecule type" value="Genomic_DNA"/>
</dbReference>
<organism evidence="2 3">
    <name type="scientific">Pseudomonas shirazensis</name>
    <dbReference type="NCBI Taxonomy" id="2745494"/>
    <lineage>
        <taxon>Bacteria</taxon>
        <taxon>Pseudomonadati</taxon>
        <taxon>Pseudomonadota</taxon>
        <taxon>Gammaproteobacteria</taxon>
        <taxon>Pseudomonadales</taxon>
        <taxon>Pseudomonadaceae</taxon>
        <taxon>Pseudomonas</taxon>
    </lineage>
</organism>
<dbReference type="PANTHER" id="PTHR43236:SF2">
    <property type="entry name" value="BLL0069 PROTEIN"/>
    <property type="match status" value="1"/>
</dbReference>
<keyword evidence="3" id="KW-1185">Reference proteome</keyword>
<dbReference type="RefSeq" id="WP_340612306.1">
    <property type="nucleotide sequence ID" value="NZ_JBBNAW010000008.1"/>
</dbReference>
<dbReference type="Pfam" id="PF06114">
    <property type="entry name" value="Peptidase_M78"/>
    <property type="match status" value="1"/>
</dbReference>
<sequence length="161" mass="17976">MATTTASMILNRFWDGRLPIDPIQLAVSAGATVIGDPALEREGLSGMFHYDESGRPVIRFNPFEQPTRQRFTIAHELGHMLLNHVVPGERALRDPKAAYSSGYDQPREMQANQFAAQLLMPEAVVRSMARYGVSGRLDNFADEFQVSTTAMGYRLKNLGIY</sequence>
<reference evidence="2 3" key="1">
    <citation type="submission" date="2024-03" db="EMBL/GenBank/DDBJ databases">
        <title>Screening, Identification and Application of a Plant Lactobacillus Strain.</title>
        <authorList>
            <person name="Li Y.L."/>
        </authorList>
    </citation>
    <scope>NUCLEOTIDE SEQUENCE [LARGE SCALE GENOMIC DNA]</scope>
    <source>
        <strain evidence="2 3">JDB</strain>
    </source>
</reference>
<gene>
    <name evidence="2" type="ORF">WLF18_11385</name>
</gene>
<dbReference type="InterPro" id="IPR010359">
    <property type="entry name" value="IrrE_HExxH"/>
</dbReference>
<dbReference type="PANTHER" id="PTHR43236">
    <property type="entry name" value="ANTITOXIN HIGA1"/>
    <property type="match status" value="1"/>
</dbReference>
<feature type="domain" description="IrrE N-terminal-like" evidence="1">
    <location>
        <begin position="47"/>
        <end position="156"/>
    </location>
</feature>
<dbReference type="Gene3D" id="1.10.10.2910">
    <property type="match status" value="1"/>
</dbReference>
<evidence type="ECO:0000313" key="3">
    <source>
        <dbReference type="Proteomes" id="UP001386972"/>
    </source>
</evidence>
<dbReference type="Proteomes" id="UP001386972">
    <property type="component" value="Unassembled WGS sequence"/>
</dbReference>
<name>A0ABU8ZZI7_9PSED</name>
<accession>A0ABU8ZZI7</accession>
<protein>
    <submittedName>
        <fullName evidence="2">ImmA/IrrE family metallo-endopeptidase</fullName>
    </submittedName>
</protein>